<gene>
    <name evidence="1" type="ORF">EZJ43_05880</name>
</gene>
<organism evidence="1 2">
    <name type="scientific">Pedobacter changchengzhani</name>
    <dbReference type="NCBI Taxonomy" id="2529274"/>
    <lineage>
        <taxon>Bacteria</taxon>
        <taxon>Pseudomonadati</taxon>
        <taxon>Bacteroidota</taxon>
        <taxon>Sphingobacteriia</taxon>
        <taxon>Sphingobacteriales</taxon>
        <taxon>Sphingobacteriaceae</taxon>
        <taxon>Pedobacter</taxon>
    </lineage>
</organism>
<sequence length="186" mass="22087">MHFKANLETHKVFYRESRNKVATNNMLKIFQIWLVLVFLSMNSSLHAQDCYKKIEILLRDCRVPIHTLNFHHKRLVIETDSLHSINYSRIIIEPFDHILMDLDYSKIDSLLNRNYIGVEILSTVKSSETYGALYSYMFSDPDGNLYFDRYVIKRCGNMPFLIRYSSILGGNKENFERFELMLNRKD</sequence>
<keyword evidence="2" id="KW-1185">Reference proteome</keyword>
<name>A0A4R5MM64_9SPHI</name>
<dbReference type="AlphaFoldDB" id="A0A4R5MM64"/>
<accession>A0A4R5MM64</accession>
<evidence type="ECO:0000313" key="2">
    <source>
        <dbReference type="Proteomes" id="UP000295668"/>
    </source>
</evidence>
<comment type="caution">
    <text evidence="1">The sequence shown here is derived from an EMBL/GenBank/DDBJ whole genome shotgun (WGS) entry which is preliminary data.</text>
</comment>
<reference evidence="1 2" key="1">
    <citation type="submission" date="2019-02" db="EMBL/GenBank/DDBJ databases">
        <title>Pedobacter sp. nov., a novel speices isolated from soil of pinguins habitat in Antarcitica.</title>
        <authorList>
            <person name="He R.-H."/>
        </authorList>
    </citation>
    <scope>NUCLEOTIDE SEQUENCE [LARGE SCALE GENOMIC DNA]</scope>
    <source>
        <strain evidence="1 2">E01020</strain>
    </source>
</reference>
<evidence type="ECO:0000313" key="1">
    <source>
        <dbReference type="EMBL" id="TDG36811.1"/>
    </source>
</evidence>
<dbReference type="EMBL" id="SJCY01000003">
    <property type="protein sequence ID" value="TDG36811.1"/>
    <property type="molecule type" value="Genomic_DNA"/>
</dbReference>
<protein>
    <submittedName>
        <fullName evidence="1">Uncharacterized protein</fullName>
    </submittedName>
</protein>
<proteinExistence type="predicted"/>
<dbReference type="Proteomes" id="UP000295668">
    <property type="component" value="Unassembled WGS sequence"/>
</dbReference>